<feature type="region of interest" description="Disordered" evidence="1">
    <location>
        <begin position="1"/>
        <end position="24"/>
    </location>
</feature>
<keyword evidence="2" id="KW-0472">Membrane</keyword>
<keyword evidence="2" id="KW-0812">Transmembrane</keyword>
<evidence type="ECO:0000256" key="1">
    <source>
        <dbReference type="SAM" id="MobiDB-lite"/>
    </source>
</evidence>
<proteinExistence type="predicted"/>
<dbReference type="PANTHER" id="PTHR31852">
    <property type="entry name" value="LATE EMBRYOGENESIS ABUNDANT (LEA) HYDROXYPROLINE-RICH GLYCOPROTEIN FAMILY"/>
    <property type="match status" value="1"/>
</dbReference>
<dbReference type="InterPro" id="IPR055301">
    <property type="entry name" value="Lea14-like_2"/>
</dbReference>
<comment type="caution">
    <text evidence="4">The sequence shown here is derived from an EMBL/GenBank/DDBJ whole genome shotgun (WGS) entry which is preliminary data.</text>
</comment>
<evidence type="ECO:0000313" key="5">
    <source>
        <dbReference type="Proteomes" id="UP000823749"/>
    </source>
</evidence>
<dbReference type="Proteomes" id="UP000823749">
    <property type="component" value="Chromosome 9"/>
</dbReference>
<sequence length="212" mass="23918">MADKEQEAYHPAAANGYTRSGEEGTTFDAKELRRQKHKKWLLYGVAFVVFQTGIILLFSMTVMKVRNPKFRVRSATFDTFDIPTTNTSFNLKTNIELGIKNTNFGPYKYDNSTMYFYYGEAEVGSVVIPKSKAQFRRTKKFTVTLDLASTNLVGNTQLTNDLSKGIVPLSSRSKLTGKVELMLIFKKKKAVDMICTMEVNTATQSLQNISCK</sequence>
<name>A0AAV6J357_9ERIC</name>
<dbReference type="AlphaFoldDB" id="A0AAV6J357"/>
<reference evidence="4" key="1">
    <citation type="submission" date="2020-08" db="EMBL/GenBank/DDBJ databases">
        <title>Plant Genome Project.</title>
        <authorList>
            <person name="Zhang R.-G."/>
        </authorList>
    </citation>
    <scope>NUCLEOTIDE SEQUENCE</scope>
    <source>
        <strain evidence="4">WSP0</strain>
        <tissue evidence="4">Leaf</tissue>
    </source>
</reference>
<evidence type="ECO:0000256" key="2">
    <source>
        <dbReference type="SAM" id="Phobius"/>
    </source>
</evidence>
<keyword evidence="5" id="KW-1185">Reference proteome</keyword>
<keyword evidence="2" id="KW-1133">Transmembrane helix</keyword>
<accession>A0AAV6J357</accession>
<organism evidence="4 5">
    <name type="scientific">Rhododendron griersonianum</name>
    <dbReference type="NCBI Taxonomy" id="479676"/>
    <lineage>
        <taxon>Eukaryota</taxon>
        <taxon>Viridiplantae</taxon>
        <taxon>Streptophyta</taxon>
        <taxon>Embryophyta</taxon>
        <taxon>Tracheophyta</taxon>
        <taxon>Spermatophyta</taxon>
        <taxon>Magnoliopsida</taxon>
        <taxon>eudicotyledons</taxon>
        <taxon>Gunneridae</taxon>
        <taxon>Pentapetalae</taxon>
        <taxon>asterids</taxon>
        <taxon>Ericales</taxon>
        <taxon>Ericaceae</taxon>
        <taxon>Ericoideae</taxon>
        <taxon>Rhodoreae</taxon>
        <taxon>Rhododendron</taxon>
    </lineage>
</organism>
<dbReference type="InterPro" id="IPR004864">
    <property type="entry name" value="LEA_2"/>
</dbReference>
<evidence type="ECO:0000313" key="4">
    <source>
        <dbReference type="EMBL" id="KAG5533825.1"/>
    </source>
</evidence>
<dbReference type="EMBL" id="JACTNZ010000009">
    <property type="protein sequence ID" value="KAG5533825.1"/>
    <property type="molecule type" value="Genomic_DNA"/>
</dbReference>
<protein>
    <recommendedName>
        <fullName evidence="3">Late embryogenesis abundant protein LEA-2 subgroup domain-containing protein</fullName>
    </recommendedName>
</protein>
<dbReference type="Pfam" id="PF03168">
    <property type="entry name" value="LEA_2"/>
    <property type="match status" value="1"/>
</dbReference>
<feature type="transmembrane region" description="Helical" evidence="2">
    <location>
        <begin position="40"/>
        <end position="63"/>
    </location>
</feature>
<gene>
    <name evidence="4" type="ORF">RHGRI_027878</name>
</gene>
<feature type="domain" description="Late embryogenesis abundant protein LEA-2 subgroup" evidence="3">
    <location>
        <begin position="97"/>
        <end position="196"/>
    </location>
</feature>
<evidence type="ECO:0000259" key="3">
    <source>
        <dbReference type="Pfam" id="PF03168"/>
    </source>
</evidence>